<dbReference type="GO" id="GO:0016491">
    <property type="term" value="F:oxidoreductase activity"/>
    <property type="evidence" value="ECO:0007669"/>
    <property type="project" value="UniProtKB-KW"/>
</dbReference>
<dbReference type="SUPFAM" id="SSF51735">
    <property type="entry name" value="NAD(P)-binding Rossmann-fold domains"/>
    <property type="match status" value="1"/>
</dbReference>
<dbReference type="InterPro" id="IPR036291">
    <property type="entry name" value="NAD(P)-bd_dom_sf"/>
</dbReference>
<evidence type="ECO:0000256" key="3">
    <source>
        <dbReference type="RuleBase" id="RU000363"/>
    </source>
</evidence>
<dbReference type="FunFam" id="3.40.50.720:FF:000173">
    <property type="entry name" value="3-oxoacyl-[acyl-carrier protein] reductase"/>
    <property type="match status" value="1"/>
</dbReference>
<dbReference type="EMBL" id="JAAXPG010000004">
    <property type="protein sequence ID" value="NKY97190.1"/>
    <property type="molecule type" value="Genomic_DNA"/>
</dbReference>
<evidence type="ECO:0000259" key="4">
    <source>
        <dbReference type="SMART" id="SM00822"/>
    </source>
</evidence>
<dbReference type="Proteomes" id="UP000553209">
    <property type="component" value="Unassembled WGS sequence"/>
</dbReference>
<dbReference type="Gene3D" id="3.40.50.720">
    <property type="entry name" value="NAD(P)-binding Rossmann-like Domain"/>
    <property type="match status" value="1"/>
</dbReference>
<organism evidence="5 6">
    <name type="scientific">Nocardiopsis alborubida</name>
    <dbReference type="NCBI Taxonomy" id="146802"/>
    <lineage>
        <taxon>Bacteria</taxon>
        <taxon>Bacillati</taxon>
        <taxon>Actinomycetota</taxon>
        <taxon>Actinomycetes</taxon>
        <taxon>Streptosporangiales</taxon>
        <taxon>Nocardiopsidaceae</taxon>
        <taxon>Nocardiopsis</taxon>
    </lineage>
</organism>
<accession>A0A7X6MA84</accession>
<keyword evidence="6" id="KW-1185">Reference proteome</keyword>
<keyword evidence="2" id="KW-0560">Oxidoreductase</keyword>
<sequence length="247" mass="26007">MRQGGGVNERVALVTGASGALGAEIARLLDGKGYSVALHYAHHPEPVDELRSELSHPSLAVQADVGDWDSVRAMHRTVAEKLGAVSVLVNSGAVRRDGLMATQSVQEWTETIQVNLVGSFHTARAVLPQMLRSRWGRVVNVVSPAGMLGSRGQTAYSASKAGVIGMTRSLALECGRRNVTVNALSPGFMPTSLTSGVPDEVAEEFRRRTATRGFASPADVAMGVSLLVDSDYITGQVLSIDGGLVVS</sequence>
<protein>
    <submittedName>
        <fullName evidence="5">SDR family oxidoreductase</fullName>
    </submittedName>
</protein>
<dbReference type="InterPro" id="IPR050259">
    <property type="entry name" value="SDR"/>
</dbReference>
<evidence type="ECO:0000313" key="5">
    <source>
        <dbReference type="EMBL" id="NKY97190.1"/>
    </source>
</evidence>
<feature type="domain" description="Ketoreductase" evidence="4">
    <location>
        <begin position="10"/>
        <end position="187"/>
    </location>
</feature>
<dbReference type="PRINTS" id="PR00080">
    <property type="entry name" value="SDRFAMILY"/>
</dbReference>
<evidence type="ECO:0000313" key="6">
    <source>
        <dbReference type="Proteomes" id="UP000553209"/>
    </source>
</evidence>
<dbReference type="GO" id="GO:0032787">
    <property type="term" value="P:monocarboxylic acid metabolic process"/>
    <property type="evidence" value="ECO:0007669"/>
    <property type="project" value="UniProtKB-ARBA"/>
</dbReference>
<dbReference type="PRINTS" id="PR00081">
    <property type="entry name" value="GDHRDH"/>
</dbReference>
<dbReference type="Pfam" id="PF00106">
    <property type="entry name" value="adh_short"/>
    <property type="match status" value="1"/>
</dbReference>
<evidence type="ECO:0000256" key="1">
    <source>
        <dbReference type="ARBA" id="ARBA00006484"/>
    </source>
</evidence>
<dbReference type="PANTHER" id="PTHR42879:SF2">
    <property type="entry name" value="3-OXOACYL-[ACYL-CARRIER-PROTEIN] REDUCTASE FABG"/>
    <property type="match status" value="1"/>
</dbReference>
<name>A0A7X6MA84_9ACTN</name>
<evidence type="ECO:0000256" key="2">
    <source>
        <dbReference type="ARBA" id="ARBA00023002"/>
    </source>
</evidence>
<comment type="caution">
    <text evidence="5">The sequence shown here is derived from an EMBL/GenBank/DDBJ whole genome shotgun (WGS) entry which is preliminary data.</text>
</comment>
<dbReference type="InterPro" id="IPR002347">
    <property type="entry name" value="SDR_fam"/>
</dbReference>
<dbReference type="PANTHER" id="PTHR42879">
    <property type="entry name" value="3-OXOACYL-(ACYL-CARRIER-PROTEIN) REDUCTASE"/>
    <property type="match status" value="1"/>
</dbReference>
<dbReference type="SMART" id="SM00822">
    <property type="entry name" value="PKS_KR"/>
    <property type="match status" value="1"/>
</dbReference>
<dbReference type="PROSITE" id="PS00061">
    <property type="entry name" value="ADH_SHORT"/>
    <property type="match status" value="1"/>
</dbReference>
<dbReference type="AlphaFoldDB" id="A0A7X6MA84"/>
<gene>
    <name evidence="5" type="ORF">HGB44_05815</name>
</gene>
<reference evidence="5 6" key="1">
    <citation type="submission" date="2020-04" db="EMBL/GenBank/DDBJ databases">
        <title>MicrobeNet Type strains.</title>
        <authorList>
            <person name="Nicholson A.C."/>
        </authorList>
    </citation>
    <scope>NUCLEOTIDE SEQUENCE [LARGE SCALE GENOMIC DNA]</scope>
    <source>
        <strain evidence="5 6">ATCC 23612</strain>
    </source>
</reference>
<proteinExistence type="inferred from homology"/>
<comment type="similarity">
    <text evidence="1 3">Belongs to the short-chain dehydrogenases/reductases (SDR) family.</text>
</comment>
<dbReference type="InterPro" id="IPR020904">
    <property type="entry name" value="Sc_DH/Rdtase_CS"/>
</dbReference>
<dbReference type="InterPro" id="IPR057326">
    <property type="entry name" value="KR_dom"/>
</dbReference>